<keyword evidence="1" id="KW-0472">Membrane</keyword>
<gene>
    <name evidence="3" type="ORF">ATZ33_14465</name>
    <name evidence="4" type="ORF">RV15_GL000149</name>
</gene>
<dbReference type="EMBL" id="JXLC01000001">
    <property type="protein sequence ID" value="OJG93547.1"/>
    <property type="molecule type" value="Genomic_DNA"/>
</dbReference>
<reference evidence="3 5" key="2">
    <citation type="submission" date="2015-12" db="EMBL/GenBank/DDBJ databases">
        <authorList>
            <person name="Lauer A."/>
            <person name="Humrighouse B."/>
            <person name="Loparev V."/>
            <person name="Shewmaker P.L."/>
            <person name="Whitney A.M."/>
            <person name="McLaughlin R.W."/>
        </authorList>
    </citation>
    <scope>NUCLEOTIDE SEQUENCE [LARGE SCALE GENOMIC DNA]</scope>
    <source>
        <strain evidence="3 5">LMG 23085</strain>
    </source>
</reference>
<evidence type="ECO:0000256" key="1">
    <source>
        <dbReference type="SAM" id="Phobius"/>
    </source>
</evidence>
<dbReference type="EMBL" id="CP013614">
    <property type="protein sequence ID" value="ALS02537.1"/>
    <property type="molecule type" value="Genomic_DNA"/>
</dbReference>
<keyword evidence="5" id="KW-1185">Reference proteome</keyword>
<keyword evidence="1" id="KW-0812">Transmembrane</keyword>
<evidence type="ECO:0000313" key="3">
    <source>
        <dbReference type="EMBL" id="ALS02537.1"/>
    </source>
</evidence>
<dbReference type="Proteomes" id="UP000183039">
    <property type="component" value="Unassembled WGS sequence"/>
</dbReference>
<evidence type="ECO:0000313" key="6">
    <source>
        <dbReference type="Proteomes" id="UP000183039"/>
    </source>
</evidence>
<feature type="signal peptide" evidence="2">
    <location>
        <begin position="1"/>
        <end position="25"/>
    </location>
</feature>
<dbReference type="OrthoDB" id="2186202at2"/>
<name>A0A0S3KER9_9ENTE</name>
<feature type="chain" id="PRO_5044546838" evidence="2">
    <location>
        <begin position="26"/>
        <end position="92"/>
    </location>
</feature>
<reference evidence="4 6" key="1">
    <citation type="submission" date="2014-12" db="EMBL/GenBank/DDBJ databases">
        <title>Draft genome sequences of 29 type strains of Enterococci.</title>
        <authorList>
            <person name="Zhong Z."/>
            <person name="Sun Z."/>
            <person name="Liu W."/>
            <person name="Zhang W."/>
            <person name="Zhang H."/>
        </authorList>
    </citation>
    <scope>NUCLEOTIDE SEQUENCE [LARGE SCALE GENOMIC DNA]</scope>
    <source>
        <strain evidence="4 6">DSM 22801</strain>
    </source>
</reference>
<accession>A0A0S3KER9</accession>
<sequence length="92" mass="10307">MKKLILSSMCLFFLAIAFFGTTVQASEKTQSEITFIQGDKENIDLIETINGNIQGIFPSTGERHTLYLVIIGICLLSLLFLGVQLKNKKIRK</sequence>
<dbReference type="RefSeq" id="WP_071876142.1">
    <property type="nucleotide sequence ID" value="NZ_JXLC01000001.1"/>
</dbReference>
<dbReference type="KEGG" id="ess:ATZ33_14465"/>
<keyword evidence="1" id="KW-1133">Transmembrane helix</keyword>
<feature type="transmembrane region" description="Helical" evidence="1">
    <location>
        <begin position="65"/>
        <end position="83"/>
    </location>
</feature>
<evidence type="ECO:0000256" key="2">
    <source>
        <dbReference type="SAM" id="SignalP"/>
    </source>
</evidence>
<dbReference type="AlphaFoldDB" id="A0A0S3KER9"/>
<protein>
    <submittedName>
        <fullName evidence="4">LPXTG-domain-containing protein cell wall anchor domain</fullName>
    </submittedName>
</protein>
<keyword evidence="2" id="KW-0732">Signal</keyword>
<evidence type="ECO:0000313" key="4">
    <source>
        <dbReference type="EMBL" id="OJG93547.1"/>
    </source>
</evidence>
<dbReference type="NCBIfam" id="TIGR01167">
    <property type="entry name" value="LPXTG_anchor"/>
    <property type="match status" value="1"/>
</dbReference>
<proteinExistence type="predicted"/>
<dbReference type="Proteomes" id="UP000065511">
    <property type="component" value="Chromosome"/>
</dbReference>
<organism evidence="4 6">
    <name type="scientific">Enterococcus silesiacus</name>
    <dbReference type="NCBI Taxonomy" id="332949"/>
    <lineage>
        <taxon>Bacteria</taxon>
        <taxon>Bacillati</taxon>
        <taxon>Bacillota</taxon>
        <taxon>Bacilli</taxon>
        <taxon>Lactobacillales</taxon>
        <taxon>Enterococcaceae</taxon>
        <taxon>Enterococcus</taxon>
    </lineage>
</organism>
<evidence type="ECO:0000313" key="5">
    <source>
        <dbReference type="Proteomes" id="UP000065511"/>
    </source>
</evidence>